<sequence length="27" mass="3177">MKEYLGENSLDHTPEMDCPYEEGDFNI</sequence>
<feature type="region of interest" description="Disordered" evidence="1">
    <location>
        <begin position="1"/>
        <end position="27"/>
    </location>
</feature>
<proteinExistence type="predicted"/>
<accession>A0A382DAD6</accession>
<reference evidence="2" key="1">
    <citation type="submission" date="2018-05" db="EMBL/GenBank/DDBJ databases">
        <authorList>
            <person name="Lanie J.A."/>
            <person name="Ng W.-L."/>
            <person name="Kazmierczak K.M."/>
            <person name="Andrzejewski T.M."/>
            <person name="Davidsen T.M."/>
            <person name="Wayne K.J."/>
            <person name="Tettelin H."/>
            <person name="Glass J.I."/>
            <person name="Rusch D."/>
            <person name="Podicherti R."/>
            <person name="Tsui H.-C.T."/>
            <person name="Winkler M.E."/>
        </authorList>
    </citation>
    <scope>NUCLEOTIDE SEQUENCE</scope>
</reference>
<evidence type="ECO:0000313" key="2">
    <source>
        <dbReference type="EMBL" id="SVB34974.1"/>
    </source>
</evidence>
<feature type="compositionally biased region" description="Acidic residues" evidence="1">
    <location>
        <begin position="18"/>
        <end position="27"/>
    </location>
</feature>
<feature type="compositionally biased region" description="Basic and acidic residues" evidence="1">
    <location>
        <begin position="1"/>
        <end position="15"/>
    </location>
</feature>
<evidence type="ECO:0000256" key="1">
    <source>
        <dbReference type="SAM" id="MobiDB-lite"/>
    </source>
</evidence>
<dbReference type="AlphaFoldDB" id="A0A382DAD6"/>
<name>A0A382DAD6_9ZZZZ</name>
<gene>
    <name evidence="2" type="ORF">METZ01_LOCUS187828</name>
</gene>
<dbReference type="EMBL" id="UINC01038244">
    <property type="protein sequence ID" value="SVB34974.1"/>
    <property type="molecule type" value="Genomic_DNA"/>
</dbReference>
<feature type="non-terminal residue" evidence="2">
    <location>
        <position position="27"/>
    </location>
</feature>
<organism evidence="2">
    <name type="scientific">marine metagenome</name>
    <dbReference type="NCBI Taxonomy" id="408172"/>
    <lineage>
        <taxon>unclassified sequences</taxon>
        <taxon>metagenomes</taxon>
        <taxon>ecological metagenomes</taxon>
    </lineage>
</organism>
<protein>
    <submittedName>
        <fullName evidence="2">Uncharacterized protein</fullName>
    </submittedName>
</protein>